<evidence type="ECO:0000313" key="3">
    <source>
        <dbReference type="EMBL" id="KDO43128.1"/>
    </source>
</evidence>
<feature type="compositionally biased region" description="Polar residues" evidence="1">
    <location>
        <begin position="873"/>
        <end position="889"/>
    </location>
</feature>
<dbReference type="InterPro" id="IPR012417">
    <property type="entry name" value="CaM-bd_dom_pln"/>
</dbReference>
<name>A0A067DJS3_CITSI</name>
<feature type="domain" description="Calmodulin-binding" evidence="2">
    <location>
        <begin position="676"/>
        <end position="790"/>
    </location>
</feature>
<feature type="compositionally biased region" description="Polar residues" evidence="1">
    <location>
        <begin position="647"/>
        <end position="664"/>
    </location>
</feature>
<reference evidence="3 4" key="1">
    <citation type="submission" date="2014-04" db="EMBL/GenBank/DDBJ databases">
        <authorList>
            <consortium name="International Citrus Genome Consortium"/>
            <person name="Gmitter F."/>
            <person name="Chen C."/>
            <person name="Farmerie W."/>
            <person name="Harkins T."/>
            <person name="Desany B."/>
            <person name="Mohiuddin M."/>
            <person name="Kodira C."/>
            <person name="Borodovsky M."/>
            <person name="Lomsadze A."/>
            <person name="Burns P."/>
            <person name="Jenkins J."/>
            <person name="Prochnik S."/>
            <person name="Shu S."/>
            <person name="Chapman J."/>
            <person name="Pitluck S."/>
            <person name="Schmutz J."/>
            <person name="Rokhsar D."/>
        </authorList>
    </citation>
    <scope>NUCLEOTIDE SEQUENCE</scope>
</reference>
<dbReference type="PANTHER" id="PTHR33923:SF3">
    <property type="entry name" value="CALMODULIN BINDING PROTEIN PICBP"/>
    <property type="match status" value="1"/>
</dbReference>
<feature type="compositionally biased region" description="Basic and acidic residues" evidence="1">
    <location>
        <begin position="1211"/>
        <end position="1224"/>
    </location>
</feature>
<dbReference type="eggNOG" id="ENOG502QV73">
    <property type="taxonomic scope" value="Eukaryota"/>
</dbReference>
<dbReference type="GO" id="GO:0005516">
    <property type="term" value="F:calmodulin binding"/>
    <property type="evidence" value="ECO:0007669"/>
    <property type="project" value="InterPro"/>
</dbReference>
<dbReference type="InterPro" id="IPR044681">
    <property type="entry name" value="PICBP-like"/>
</dbReference>
<feature type="compositionally biased region" description="Basic and acidic residues" evidence="1">
    <location>
        <begin position="1"/>
        <end position="11"/>
    </location>
</feature>
<dbReference type="EMBL" id="KK785404">
    <property type="protein sequence ID" value="KDO43126.1"/>
    <property type="molecule type" value="Genomic_DNA"/>
</dbReference>
<dbReference type="Proteomes" id="UP000027120">
    <property type="component" value="Unassembled WGS sequence"/>
</dbReference>
<feature type="compositionally biased region" description="Basic and acidic residues" evidence="1">
    <location>
        <begin position="26"/>
        <end position="36"/>
    </location>
</feature>
<dbReference type="PaxDb" id="2711-XP_006491563.1"/>
<organism evidence="3 4">
    <name type="scientific">Citrus sinensis</name>
    <name type="common">Sweet orange</name>
    <name type="synonym">Citrus aurantium var. sinensis</name>
    <dbReference type="NCBI Taxonomy" id="2711"/>
    <lineage>
        <taxon>Eukaryota</taxon>
        <taxon>Viridiplantae</taxon>
        <taxon>Streptophyta</taxon>
        <taxon>Embryophyta</taxon>
        <taxon>Tracheophyta</taxon>
        <taxon>Spermatophyta</taxon>
        <taxon>Magnoliopsida</taxon>
        <taxon>eudicotyledons</taxon>
        <taxon>Gunneridae</taxon>
        <taxon>Pentapetalae</taxon>
        <taxon>rosids</taxon>
        <taxon>malvids</taxon>
        <taxon>Sapindales</taxon>
        <taxon>Rutaceae</taxon>
        <taxon>Aurantioideae</taxon>
        <taxon>Citrus</taxon>
    </lineage>
</organism>
<dbReference type="STRING" id="2711.A0A067DJS3"/>
<feature type="compositionally biased region" description="Polar residues" evidence="1">
    <location>
        <begin position="566"/>
        <end position="579"/>
    </location>
</feature>
<dbReference type="Pfam" id="PF07839">
    <property type="entry name" value="CaM_binding"/>
    <property type="match status" value="2"/>
</dbReference>
<feature type="compositionally biased region" description="Low complexity" evidence="1">
    <location>
        <begin position="79"/>
        <end position="89"/>
    </location>
</feature>
<feature type="region of interest" description="Disordered" evidence="1">
    <location>
        <begin position="1084"/>
        <end position="1109"/>
    </location>
</feature>
<dbReference type="SMART" id="SM01054">
    <property type="entry name" value="CaM_binding"/>
    <property type="match status" value="2"/>
</dbReference>
<evidence type="ECO:0000259" key="2">
    <source>
        <dbReference type="SMART" id="SM01054"/>
    </source>
</evidence>
<feature type="region of interest" description="Disordered" evidence="1">
    <location>
        <begin position="873"/>
        <end position="968"/>
    </location>
</feature>
<dbReference type="EMBL" id="KK785404">
    <property type="protein sequence ID" value="KDO43127.1"/>
    <property type="molecule type" value="Genomic_DNA"/>
</dbReference>
<evidence type="ECO:0000256" key="1">
    <source>
        <dbReference type="SAM" id="MobiDB-lite"/>
    </source>
</evidence>
<keyword evidence="4" id="KW-1185">Reference proteome</keyword>
<gene>
    <name evidence="3" type="ORF">CISIN_1g000662mg</name>
</gene>
<feature type="compositionally biased region" description="Polar residues" evidence="1">
    <location>
        <begin position="1193"/>
        <end position="1210"/>
    </location>
</feature>
<feature type="region of interest" description="Disordered" evidence="1">
    <location>
        <begin position="618"/>
        <end position="694"/>
    </location>
</feature>
<feature type="compositionally biased region" description="Basic residues" evidence="1">
    <location>
        <begin position="307"/>
        <end position="317"/>
    </location>
</feature>
<feature type="domain" description="Calmodulin-binding" evidence="2">
    <location>
        <begin position="1233"/>
        <end position="1343"/>
    </location>
</feature>
<feature type="compositionally biased region" description="Acidic residues" evidence="1">
    <location>
        <begin position="486"/>
        <end position="496"/>
    </location>
</feature>
<proteinExistence type="predicted"/>
<accession>A0A067DJS3</accession>
<evidence type="ECO:0000313" key="4">
    <source>
        <dbReference type="Proteomes" id="UP000027120"/>
    </source>
</evidence>
<feature type="region of interest" description="Disordered" evidence="1">
    <location>
        <begin position="1"/>
        <end position="155"/>
    </location>
</feature>
<feature type="compositionally biased region" description="Polar residues" evidence="1">
    <location>
        <begin position="906"/>
        <end position="926"/>
    </location>
</feature>
<feature type="compositionally biased region" description="Polar residues" evidence="1">
    <location>
        <begin position="96"/>
        <end position="105"/>
    </location>
</feature>
<feature type="region of interest" description="Disordered" evidence="1">
    <location>
        <begin position="1193"/>
        <end position="1250"/>
    </location>
</feature>
<sequence>MDSSKIEREADSDNCSEPEMLSISDKYSEDNERENRGGGGTETKNKMKLRSFKLSRLPSLRSCVRPMKSPSSECPGLFSGASSEQSSSYARKESFQKSAGSSFKPIQSLAKMSSMKFRRPLMRKSSGGTDLKKKVKKTRSIKPASSGRSRLFTAEEHAQCDQPCESCYSSNDQNEKSSDASVRAFKRTATLRPQRILTKTASLKSKRSSMKKSSEVSEISGPSIYRATCSSTLKDAKFPHGAELQPGGSESEGISAMKVCTYSYCSLHGHRHGPHGALPPLKRFISLRRRSLKSQKSMKQESCSVPKVKRTRSRRKGAQTSQMVFNGDSTDQETAQAGREISSVTKKVFKAEFKEADGHGTENVNGTMKPVKLNPEANYAKKEEKIAASSYHDGDEKPILIADNHQIIDYGSPELKDSIQFDDPSLKHDDVISTSPKEAPVDTKVHKELNGDTLANLNFAGFKGSCELNIEVSEARTVTRVINEEKPEDSEPDNDLQEGFPQSGDSLLNCAADQSEKSYMGKPRYIGLWGLIYQHMASGIAAEDENELPHNGKEKAEQDKDRCTVAQKNNSVSDQSASGTDEGKGMGDHNAGDQKFELWQSDAIKLVQEAFDKILSEIPDQSSHDQSVTTEATSEQELLENNKREGGQQSISSYSNCTKESSVQDPEEPQLEADNINTSEEEKTAINVGNKSRQPISKNWSNLKKVIILKRFVKALEKVHKFNPRKPPILPIEADPETEKVHLRHQTVEERKNADEWMLDYALRQVISTLAPAQKRKVALLVQAFETVTPLPEISTHLRSNATAFSHSTPLQVSTDFSIQRGDQNESGLLHEPSYPEISIEGAIDHVSSLPSAEKQIPRTCSELQERSLGFSCSNTAVGPLASETTPSNLKEEEGETATFKVVKGENNSIPPDDQQGVNDVSLTNSEESRLSGEPSSKPDNSKSTSNGRKSLLKVSEEAPLTSDSEFHDRDIKINSKRLETGNLLNAAGKQSCQPKSLSPENFMESTAVSNVLSSTAFSEPLKEPRTVCGEEANTQYEVLQKSSALEESEPSDTIDMEQQSKLEKQKYMRLWYLLYKHMVSGSTEAGTEPISEGSHREEQGSNNNALLGMKDADSCRDSLQMNHKLVDNQNANYQKIECDQIEAIKIIEEAIDEIPLPDIQDDPMDDPSVTGNMISAQKLQEKHSEDGELFIATSTGSTKDSYRESNTTKVENDKTVDPRETRLNSKNIPAPDESEEFSKSSNKSKPRVQKNWSNLKKVILLKRFIKSLEKVRKFNPREPRYLPLEPDKGAEKVHLRHQNMEDRKNAEEWMLDHALQQVVAKLTPARKRKVELLIEAFETVTPMLEVKVGQRHSPAVSPQPRLINA</sequence>
<feature type="compositionally biased region" description="Polar residues" evidence="1">
    <location>
        <begin position="619"/>
        <end position="636"/>
    </location>
</feature>
<feature type="region of interest" description="Disordered" evidence="1">
    <location>
        <begin position="291"/>
        <end position="319"/>
    </location>
</feature>
<feature type="region of interest" description="Disordered" evidence="1">
    <location>
        <begin position="481"/>
        <end position="508"/>
    </location>
</feature>
<protein>
    <recommendedName>
        <fullName evidence="2">Calmodulin-binding domain-containing protein</fullName>
    </recommendedName>
</protein>
<feature type="compositionally biased region" description="Basic and acidic residues" evidence="1">
    <location>
        <begin position="581"/>
        <end position="592"/>
    </location>
</feature>
<feature type="region of interest" description="Disordered" evidence="1">
    <location>
        <begin position="546"/>
        <end position="592"/>
    </location>
</feature>
<feature type="compositionally biased region" description="Polar residues" evidence="1">
    <location>
        <begin position="934"/>
        <end position="949"/>
    </location>
</feature>
<dbReference type="EMBL" id="KK785404">
    <property type="protein sequence ID" value="KDO43128.1"/>
    <property type="molecule type" value="Genomic_DNA"/>
</dbReference>
<dbReference type="PANTHER" id="PTHR33923">
    <property type="entry name" value="CALMODULIN-BINDING PROTEIN-RELATED"/>
    <property type="match status" value="1"/>
</dbReference>
<feature type="compositionally biased region" description="Basic and acidic residues" evidence="1">
    <location>
        <begin position="547"/>
        <end position="563"/>
    </location>
</feature>